<feature type="chain" id="PRO_5018972749" description="Outer membrane protein with beta-barrel domain" evidence="1">
    <location>
        <begin position="22"/>
        <end position="460"/>
    </location>
</feature>
<evidence type="ECO:0000256" key="1">
    <source>
        <dbReference type="SAM" id="SignalP"/>
    </source>
</evidence>
<organism evidence="2 3">
    <name type="scientific">Mangrovibacterium diazotrophicum</name>
    <dbReference type="NCBI Taxonomy" id="1261403"/>
    <lineage>
        <taxon>Bacteria</taxon>
        <taxon>Pseudomonadati</taxon>
        <taxon>Bacteroidota</taxon>
        <taxon>Bacteroidia</taxon>
        <taxon>Marinilabiliales</taxon>
        <taxon>Prolixibacteraceae</taxon>
        <taxon>Mangrovibacterium</taxon>
    </lineage>
</organism>
<proteinExistence type="predicted"/>
<feature type="signal peptide" evidence="1">
    <location>
        <begin position="1"/>
        <end position="21"/>
    </location>
</feature>
<dbReference type="Proteomes" id="UP000283387">
    <property type="component" value="Unassembled WGS sequence"/>
</dbReference>
<keyword evidence="1" id="KW-0732">Signal</keyword>
<dbReference type="AlphaFoldDB" id="A0A419W4S0"/>
<evidence type="ECO:0000313" key="2">
    <source>
        <dbReference type="EMBL" id="RKD90454.1"/>
    </source>
</evidence>
<keyword evidence="3" id="KW-1185">Reference proteome</keyword>
<accession>A0A419W4S0</accession>
<name>A0A419W4S0_9BACT</name>
<dbReference type="EMBL" id="RAPN01000001">
    <property type="protein sequence ID" value="RKD90454.1"/>
    <property type="molecule type" value="Genomic_DNA"/>
</dbReference>
<dbReference type="OrthoDB" id="1078822at2"/>
<gene>
    <name evidence="2" type="ORF">BC643_0794</name>
</gene>
<evidence type="ECO:0000313" key="3">
    <source>
        <dbReference type="Proteomes" id="UP000283387"/>
    </source>
</evidence>
<evidence type="ECO:0008006" key="4">
    <source>
        <dbReference type="Google" id="ProtNLM"/>
    </source>
</evidence>
<comment type="caution">
    <text evidence="2">The sequence shown here is derived from an EMBL/GenBank/DDBJ whole genome shotgun (WGS) entry which is preliminary data.</text>
</comment>
<dbReference type="RefSeq" id="WP_120271857.1">
    <property type="nucleotide sequence ID" value="NZ_RAPN01000001.1"/>
</dbReference>
<protein>
    <recommendedName>
        <fullName evidence="4">Outer membrane protein with beta-barrel domain</fullName>
    </recommendedName>
</protein>
<sequence length="460" mass="52877">MKMQRIVILLIALFTGVSSYAQSSANEQKAFQNFKQAREAYDQGNYETAADLLLQTKELLGSTNIRIQPMLIKSLVKIENWQQAKIEIPAYFALNPDPELVEYQEIKSLQSTVLSEAQKEDNAWALAVDRHNTEKYKAYLETYPYGAHRADAEKSIQDINSQLDNAAYQKAISDGSQQALSFYLSNYPDGSHRDEVSRRLSERKENDLYQKAKNNNYVENYEDYIRQYPNGKYASEAKQIIENSYFKIAEEAYAEKDYYQARNFYRKYQENYPNGANSKIVASKLKKTESKLNQKGARFLLYTYDTESPIGISTIRLNVNKLGFYYNLKMNSDIFKFSSVSYDVDDNGESDRPGDIKMTGEKLYANVALSIGATFKLAYPLYGYLGAGFGYYPVYEEAKVYYSSSGDYWENDWLKNTDQTESVFFPEGGLLLNLGNKMVLKYGVMYHEEIVHQFGIGIKF</sequence>
<dbReference type="Gene3D" id="1.25.40.10">
    <property type="entry name" value="Tetratricopeptide repeat domain"/>
    <property type="match status" value="1"/>
</dbReference>
<reference evidence="2 3" key="1">
    <citation type="submission" date="2018-09" db="EMBL/GenBank/DDBJ databases">
        <title>Genomic Encyclopedia of Archaeal and Bacterial Type Strains, Phase II (KMG-II): from individual species to whole genera.</title>
        <authorList>
            <person name="Goeker M."/>
        </authorList>
    </citation>
    <scope>NUCLEOTIDE SEQUENCE [LARGE SCALE GENOMIC DNA]</scope>
    <source>
        <strain evidence="2 3">DSM 27148</strain>
    </source>
</reference>
<dbReference type="InterPro" id="IPR011990">
    <property type="entry name" value="TPR-like_helical_dom_sf"/>
</dbReference>